<evidence type="ECO:0000256" key="7">
    <source>
        <dbReference type="ARBA" id="ARBA00023211"/>
    </source>
</evidence>
<dbReference type="FunFam" id="1.50.10.130:FF:000001">
    <property type="entry name" value="Isoprene synthase, chloroplastic"/>
    <property type="match status" value="1"/>
</dbReference>
<sequence>MILSSAKTRELQILIHGVPLSPLSISSKLDTKTEKDRRRSGKYRPALWDFNFIQSLNTNDHYHKEVHRQEELIVEVKKLLGEEIEAVKQLELIDDLKNLGLSYFCQEEIRNVLGSIYVEHKFFINNQVEGSKLDLYFTALGFRLFREAGFSVSQEVFDRFKNEESSGFEECLGEDTKGMLQLYEASFLLREGEDTLELARQISTKFLQEKLDGTQISDDNNLSSSIRHSLEIPLHWRIQRLEARWFLDAYAARKDMNPFIFELAKLDFNIIQAAQQQELKDLSRWWKNLSLPEKLPFVRDRLVESYFWAVGLFEPHTFGNQRKIAAKIITLITSLDDVYDIYGTLDELQLFTDAIRRWDTESANQLPYYLQLFYFVLHTFVSDVAYDILKEEEGFITIPHLQRAWVDLVEGYLQEAKWYHANYTPSMEEYLNTATVTIGAPAVISQVHFVLAKSKEKAESLHEYEDIIRLSGKLVRLPDDIGTLPFEMKRGDVAKSIQIYMKEHGASREEAEERVRYEIREAWKEMNTIMAANSALRGDDLVMVAANLGRDAQFMYLDGDGNHSHLQHHIQNLLFQPYP</sequence>
<organism evidence="11">
    <name type="scientific">Thymus vulgaris</name>
    <name type="common">Thyme</name>
    <dbReference type="NCBI Taxonomy" id="49992"/>
    <lineage>
        <taxon>Eukaryota</taxon>
        <taxon>Viridiplantae</taxon>
        <taxon>Streptophyta</taxon>
        <taxon>Embryophyta</taxon>
        <taxon>Tracheophyta</taxon>
        <taxon>Spermatophyta</taxon>
        <taxon>Magnoliopsida</taxon>
        <taxon>eudicotyledons</taxon>
        <taxon>Gunneridae</taxon>
        <taxon>Pentapetalae</taxon>
        <taxon>asterids</taxon>
        <taxon>lamiids</taxon>
        <taxon>Lamiales</taxon>
        <taxon>Lamiaceae</taxon>
        <taxon>Nepetoideae</taxon>
        <taxon>Mentheae</taxon>
        <taxon>Thymus</taxon>
    </lineage>
</organism>
<dbReference type="InterPro" id="IPR005630">
    <property type="entry name" value="Terpene_synthase_metal-bd"/>
</dbReference>
<dbReference type="Gene3D" id="1.50.10.130">
    <property type="entry name" value="Terpene synthase, N-terminal domain"/>
    <property type="match status" value="1"/>
</dbReference>
<dbReference type="InterPro" id="IPR008930">
    <property type="entry name" value="Terpenoid_cyclase/PrenylTrfase"/>
</dbReference>
<dbReference type="AlphaFoldDB" id="V5JZ68"/>
<dbReference type="CDD" id="cd00684">
    <property type="entry name" value="Terpene_cyclase_plant_C1"/>
    <property type="match status" value="1"/>
</dbReference>
<name>V5JZ68_THYVU</name>
<accession>V5JZ68</accession>
<evidence type="ECO:0000256" key="6">
    <source>
        <dbReference type="ARBA" id="ARBA00022842"/>
    </source>
</evidence>
<proteinExistence type="evidence at transcript level"/>
<keyword evidence="5" id="KW-0479">Metal-binding</keyword>
<evidence type="ECO:0000256" key="3">
    <source>
        <dbReference type="ARBA" id="ARBA00006333"/>
    </source>
</evidence>
<evidence type="ECO:0000256" key="8">
    <source>
        <dbReference type="ARBA" id="ARBA00023239"/>
    </source>
</evidence>
<protein>
    <submittedName>
        <fullName evidence="11">Terpene synthase 4</fullName>
        <ecNumber evidence="11">4.2.3.25</ecNumber>
    </submittedName>
</protein>
<feature type="domain" description="Terpene synthase metal-binding" evidence="10">
    <location>
        <begin position="287"/>
        <end position="525"/>
    </location>
</feature>
<dbReference type="InterPro" id="IPR034741">
    <property type="entry name" value="Terpene_cyclase-like_1_C"/>
</dbReference>
<evidence type="ECO:0000256" key="5">
    <source>
        <dbReference type="ARBA" id="ARBA00022723"/>
    </source>
</evidence>
<dbReference type="Pfam" id="PF03936">
    <property type="entry name" value="Terpene_synth_C"/>
    <property type="match status" value="1"/>
</dbReference>
<dbReference type="Pfam" id="PF01397">
    <property type="entry name" value="Terpene_synth"/>
    <property type="match status" value="1"/>
</dbReference>
<evidence type="ECO:0000313" key="11">
    <source>
        <dbReference type="EMBL" id="AGS42397.1"/>
    </source>
</evidence>
<dbReference type="SFLD" id="SFLDS00005">
    <property type="entry name" value="Isoprenoid_Synthase_Type_I"/>
    <property type="match status" value="1"/>
</dbReference>
<comment type="cofactor">
    <cofactor evidence="1">
        <name>Mg(2+)</name>
        <dbReference type="ChEBI" id="CHEBI:18420"/>
    </cofactor>
</comment>
<keyword evidence="8 11" id="KW-0456">Lyase</keyword>
<dbReference type="PANTHER" id="PTHR31225:SF9">
    <property type="entry name" value="TERPENE SYNTHASE 10"/>
    <property type="match status" value="1"/>
</dbReference>
<feature type="domain" description="Terpene synthase N-terminal" evidence="9">
    <location>
        <begin position="48"/>
        <end position="230"/>
    </location>
</feature>
<dbReference type="InterPro" id="IPR050148">
    <property type="entry name" value="Terpene_synthase-like"/>
</dbReference>
<evidence type="ECO:0000256" key="4">
    <source>
        <dbReference type="ARBA" id="ARBA00011738"/>
    </source>
</evidence>
<comment type="similarity">
    <text evidence="3">Belongs to the terpene synthase family.</text>
</comment>
<dbReference type="InterPro" id="IPR008949">
    <property type="entry name" value="Isoprenoid_synthase_dom_sf"/>
</dbReference>
<keyword evidence="7" id="KW-0464">Manganese</keyword>
<dbReference type="SUPFAM" id="SSF48576">
    <property type="entry name" value="Terpenoid synthases"/>
    <property type="match status" value="1"/>
</dbReference>
<dbReference type="InterPro" id="IPR044814">
    <property type="entry name" value="Terpene_cyclase_plant_C1"/>
</dbReference>
<dbReference type="SFLD" id="SFLDG01019">
    <property type="entry name" value="Terpene_Cyclase_Like_1_C_Termi"/>
    <property type="match status" value="1"/>
</dbReference>
<gene>
    <name evidence="11" type="primary">tps4</name>
</gene>
<dbReference type="UniPathway" id="UPA00213"/>
<dbReference type="Gene3D" id="1.10.600.10">
    <property type="entry name" value="Farnesyl Diphosphate Synthase"/>
    <property type="match status" value="1"/>
</dbReference>
<dbReference type="GO" id="GO:0034007">
    <property type="term" value="F:S-linalool synthase activity"/>
    <property type="evidence" value="ECO:0007669"/>
    <property type="project" value="UniProtKB-EC"/>
</dbReference>
<evidence type="ECO:0000256" key="2">
    <source>
        <dbReference type="ARBA" id="ARBA00004721"/>
    </source>
</evidence>
<comment type="pathway">
    <text evidence="2">Secondary metabolite biosynthesis; terpenoid biosynthesis.</text>
</comment>
<dbReference type="GO" id="GO:0010333">
    <property type="term" value="F:terpene synthase activity"/>
    <property type="evidence" value="ECO:0007669"/>
    <property type="project" value="InterPro"/>
</dbReference>
<dbReference type="SUPFAM" id="SSF48239">
    <property type="entry name" value="Terpenoid cyclases/Protein prenyltransferases"/>
    <property type="match status" value="1"/>
</dbReference>
<dbReference type="GO" id="GO:0000287">
    <property type="term" value="F:magnesium ion binding"/>
    <property type="evidence" value="ECO:0007669"/>
    <property type="project" value="InterPro"/>
</dbReference>
<dbReference type="EC" id="4.2.3.25" evidence="11"/>
<dbReference type="GO" id="GO:0016102">
    <property type="term" value="P:diterpenoid biosynthetic process"/>
    <property type="evidence" value="ECO:0007669"/>
    <property type="project" value="InterPro"/>
</dbReference>
<keyword evidence="6" id="KW-0460">Magnesium</keyword>
<evidence type="ECO:0000256" key="1">
    <source>
        <dbReference type="ARBA" id="ARBA00001946"/>
    </source>
</evidence>
<dbReference type="EMBL" id="JX997983">
    <property type="protein sequence ID" value="AGS42397.1"/>
    <property type="molecule type" value="mRNA"/>
</dbReference>
<comment type="subunit">
    <text evidence="4">Homodimer.</text>
</comment>
<dbReference type="FunFam" id="1.10.600.10:FF:000007">
    <property type="entry name" value="Isoprene synthase, chloroplastic"/>
    <property type="match status" value="1"/>
</dbReference>
<dbReference type="SMR" id="V5JZ68"/>
<evidence type="ECO:0000259" key="10">
    <source>
        <dbReference type="Pfam" id="PF03936"/>
    </source>
</evidence>
<dbReference type="PANTHER" id="PTHR31225">
    <property type="entry name" value="OS04G0344100 PROTEIN-RELATED"/>
    <property type="match status" value="1"/>
</dbReference>
<dbReference type="InterPro" id="IPR036965">
    <property type="entry name" value="Terpene_synth_N_sf"/>
</dbReference>
<dbReference type="InterPro" id="IPR001906">
    <property type="entry name" value="Terpene_synth_N"/>
</dbReference>
<dbReference type="GO" id="GO:0009507">
    <property type="term" value="C:chloroplast"/>
    <property type="evidence" value="ECO:0007669"/>
    <property type="project" value="UniProtKB-SubCell"/>
</dbReference>
<evidence type="ECO:0000259" key="9">
    <source>
        <dbReference type="Pfam" id="PF01397"/>
    </source>
</evidence>
<reference evidence="11" key="1">
    <citation type="submission" date="2012-10" db="EMBL/GenBank/DDBJ databases">
        <title>Chemotype regulation in thyme (Thymus vulgaris) is based on terpene synthase expression patterns.</title>
        <authorList>
            <person name="Schimmel J."/>
            <person name="Krause S.T."/>
            <person name="Asbach J."/>
            <person name="Degenhardt J."/>
        </authorList>
    </citation>
    <scope>NUCLEOTIDE SEQUENCE</scope>
</reference>